<comment type="catalytic activity">
    <reaction evidence="13">
        <text>an alpha-Kdo-(2-&gt;4)-alpha-Kdo-(2-&gt;6)-lipid A + ADP-L-glycero-beta-D-manno-heptose = an L-alpha-D-Hep-(1-&gt;5)-[alpha-Kdo-(2-&gt;4)]-alpha-Kdo-(2-&gt;6)-lipid A + ADP + H(+)</text>
        <dbReference type="Rhea" id="RHEA:74067"/>
        <dbReference type="ChEBI" id="CHEBI:15378"/>
        <dbReference type="ChEBI" id="CHEBI:61506"/>
        <dbReference type="ChEBI" id="CHEBI:176431"/>
        <dbReference type="ChEBI" id="CHEBI:193068"/>
        <dbReference type="ChEBI" id="CHEBI:456216"/>
        <dbReference type="EC" id="2.4.99.23"/>
    </reaction>
</comment>
<evidence type="ECO:0000256" key="8">
    <source>
        <dbReference type="ARBA" id="ARBA00023136"/>
    </source>
</evidence>
<dbReference type="NCBIfam" id="TIGR02193">
    <property type="entry name" value="heptsyl_trn_I"/>
    <property type="match status" value="1"/>
</dbReference>
<accession>A0A1A8XY07</accession>
<proteinExistence type="inferred from homology"/>
<keyword evidence="7" id="KW-0448">Lipopolysaccharide biosynthesis</keyword>
<keyword evidence="8" id="KW-0472">Membrane</keyword>
<dbReference type="AlphaFoldDB" id="A0A1A8XY07"/>
<comment type="subcellular location">
    <subcellularLocation>
        <location evidence="1">Cell inner membrane</location>
        <topology evidence="1">Peripheral membrane protein</topology>
        <orientation evidence="1">Cytoplasmic side</orientation>
    </subcellularLocation>
</comment>
<keyword evidence="3" id="KW-1003">Cell membrane</keyword>
<evidence type="ECO:0000256" key="4">
    <source>
        <dbReference type="ARBA" id="ARBA00022519"/>
    </source>
</evidence>
<evidence type="ECO:0000313" key="15">
    <source>
        <dbReference type="Proteomes" id="UP000199600"/>
    </source>
</evidence>
<dbReference type="Proteomes" id="UP000199600">
    <property type="component" value="Unassembled WGS sequence"/>
</dbReference>
<evidence type="ECO:0000256" key="7">
    <source>
        <dbReference type="ARBA" id="ARBA00022985"/>
    </source>
</evidence>
<dbReference type="Gene3D" id="3.40.50.2000">
    <property type="entry name" value="Glycogen Phosphorylase B"/>
    <property type="match status" value="2"/>
</dbReference>
<dbReference type="PANTHER" id="PTHR30160:SF19">
    <property type="entry name" value="LIPOPOLYSACCHARIDE HEPTOSYLTRANSFERASE 1"/>
    <property type="match status" value="1"/>
</dbReference>
<dbReference type="InterPro" id="IPR002201">
    <property type="entry name" value="Glyco_trans_9"/>
</dbReference>
<evidence type="ECO:0000313" key="14">
    <source>
        <dbReference type="EMBL" id="SBT09586.1"/>
    </source>
</evidence>
<keyword evidence="5" id="KW-0328">Glycosyltransferase</keyword>
<comment type="pathway">
    <text evidence="2">Bacterial outer membrane biogenesis; LPS core biosynthesis.</text>
</comment>
<keyword evidence="15" id="KW-1185">Reference proteome</keyword>
<evidence type="ECO:0000256" key="9">
    <source>
        <dbReference type="ARBA" id="ARBA00043995"/>
    </source>
</evidence>
<dbReference type="GO" id="GO:0005886">
    <property type="term" value="C:plasma membrane"/>
    <property type="evidence" value="ECO:0007669"/>
    <property type="project" value="UniProtKB-SubCell"/>
</dbReference>
<evidence type="ECO:0000256" key="6">
    <source>
        <dbReference type="ARBA" id="ARBA00022679"/>
    </source>
</evidence>
<dbReference type="GO" id="GO:0008713">
    <property type="term" value="F:ADP-heptose-lipopolysaccharide heptosyltransferase activity"/>
    <property type="evidence" value="ECO:0007669"/>
    <property type="project" value="TreeGrafter"/>
</dbReference>
<dbReference type="SUPFAM" id="SSF53756">
    <property type="entry name" value="UDP-Glycosyltransferase/glycogen phosphorylase"/>
    <property type="match status" value="1"/>
</dbReference>
<dbReference type="CDD" id="cd03789">
    <property type="entry name" value="GT9_LPS_heptosyltransferase"/>
    <property type="match status" value="1"/>
</dbReference>
<evidence type="ECO:0000256" key="13">
    <source>
        <dbReference type="ARBA" id="ARBA00049201"/>
    </source>
</evidence>
<organism evidence="14 15">
    <name type="scientific">Candidatus Propionivibrio aalborgensis</name>
    <dbReference type="NCBI Taxonomy" id="1860101"/>
    <lineage>
        <taxon>Bacteria</taxon>
        <taxon>Pseudomonadati</taxon>
        <taxon>Pseudomonadota</taxon>
        <taxon>Betaproteobacteria</taxon>
        <taxon>Rhodocyclales</taxon>
        <taxon>Rhodocyclaceae</taxon>
        <taxon>Propionivibrio</taxon>
    </lineage>
</organism>
<evidence type="ECO:0000256" key="1">
    <source>
        <dbReference type="ARBA" id="ARBA00004515"/>
    </source>
</evidence>
<dbReference type="EMBL" id="FLQY01000257">
    <property type="protein sequence ID" value="SBT09586.1"/>
    <property type="molecule type" value="Genomic_DNA"/>
</dbReference>
<keyword evidence="4" id="KW-0997">Cell inner membrane</keyword>
<dbReference type="RefSeq" id="WP_186411650.1">
    <property type="nucleotide sequence ID" value="NZ_FLQY01000257.1"/>
</dbReference>
<dbReference type="PANTHER" id="PTHR30160">
    <property type="entry name" value="TETRAACYLDISACCHARIDE 4'-KINASE-RELATED"/>
    <property type="match status" value="1"/>
</dbReference>
<name>A0A1A8XY07_9RHOO</name>
<reference evidence="14 15" key="1">
    <citation type="submission" date="2016-06" db="EMBL/GenBank/DDBJ databases">
        <authorList>
            <person name="Kjaerup R.B."/>
            <person name="Dalgaard T.S."/>
            <person name="Juul-Madsen H.R."/>
        </authorList>
    </citation>
    <scope>NUCLEOTIDE SEQUENCE [LARGE SCALE GENOMIC DNA]</scope>
    <source>
        <strain evidence="14">2</strain>
    </source>
</reference>
<evidence type="ECO:0000256" key="5">
    <source>
        <dbReference type="ARBA" id="ARBA00022676"/>
    </source>
</evidence>
<dbReference type="GO" id="GO:0005829">
    <property type="term" value="C:cytosol"/>
    <property type="evidence" value="ECO:0007669"/>
    <property type="project" value="TreeGrafter"/>
</dbReference>
<dbReference type="Pfam" id="PF01075">
    <property type="entry name" value="Glyco_transf_9"/>
    <property type="match status" value="1"/>
</dbReference>
<dbReference type="GO" id="GO:0009244">
    <property type="term" value="P:lipopolysaccharide core region biosynthetic process"/>
    <property type="evidence" value="ECO:0007669"/>
    <property type="project" value="InterPro"/>
</dbReference>
<evidence type="ECO:0000256" key="12">
    <source>
        <dbReference type="ARBA" id="ARBA00044330"/>
    </source>
</evidence>
<dbReference type="InterPro" id="IPR051199">
    <property type="entry name" value="LPS_LOS_Heptosyltrfase"/>
</dbReference>
<evidence type="ECO:0000256" key="2">
    <source>
        <dbReference type="ARBA" id="ARBA00004713"/>
    </source>
</evidence>
<comment type="similarity">
    <text evidence="9">Belongs to the glycosyltransferase 9 family.</text>
</comment>
<evidence type="ECO:0000256" key="10">
    <source>
        <dbReference type="ARBA" id="ARBA00044041"/>
    </source>
</evidence>
<gene>
    <name evidence="14" type="ORF">PROAA_330027</name>
</gene>
<evidence type="ECO:0000256" key="3">
    <source>
        <dbReference type="ARBA" id="ARBA00022475"/>
    </source>
</evidence>
<sequence>MRILLVKTSSLGDVIHNLPVVSDLRRCFPNAQIDWCVEEAFSDIPRLHPEVSEIVPVALRRWRKTLTQWATWREIGKFRKRLGQTYYDVILDTQGLIKSALIARQAKGRHCGYAAEVARESLAAVFYDETFVIPPNVHAVERNRWLAAAAFEIPADLPLNYGISTPAVNLSWFVGSRYAVLLTATSRDDKLWDETNWKTIAQNLFKRGLTPVFPSGNAIERQRVERIVSNVPGAIVAPPLKLNELACLIGGSALAIGVDTGLVHLATALRVPTIAVFVASDPALTGVYGSGFIRNLGAEGQAPTASEVLTVAEQGARWIR</sequence>
<protein>
    <recommendedName>
        <fullName evidence="11">Lipopolysaccharide heptosyltransferase 1</fullName>
        <ecNumber evidence="10">2.4.99.23</ecNumber>
    </recommendedName>
    <alternativeName>
        <fullName evidence="12">ADP-heptose:lipopolysaccharide heptosyltransferase I</fullName>
    </alternativeName>
</protein>
<evidence type="ECO:0000256" key="11">
    <source>
        <dbReference type="ARBA" id="ARBA00044190"/>
    </source>
</evidence>
<keyword evidence="6 14" id="KW-0808">Transferase</keyword>
<dbReference type="InterPro" id="IPR011908">
    <property type="entry name" value="LipoPS_heptosylTferase-I"/>
</dbReference>
<dbReference type="EC" id="2.4.99.23" evidence="10"/>